<keyword evidence="2 6" id="KW-0863">Zinc-finger</keyword>
<protein>
    <recommendedName>
        <fullName evidence="7">B box-type domain-containing protein</fullName>
    </recommendedName>
</protein>
<dbReference type="AlphaFoldDB" id="A0A484KWB0"/>
<dbReference type="InterPro" id="IPR013083">
    <property type="entry name" value="Znf_RING/FYVE/PHD"/>
</dbReference>
<evidence type="ECO:0000313" key="8">
    <source>
        <dbReference type="EMBL" id="VFQ66476.1"/>
    </source>
</evidence>
<keyword evidence="3" id="KW-0862">Zinc</keyword>
<dbReference type="InterPro" id="IPR011011">
    <property type="entry name" value="Znf_FYVE_PHD"/>
</dbReference>
<dbReference type="InterPro" id="IPR059080">
    <property type="entry name" value="WHD_PTC1"/>
</dbReference>
<keyword evidence="9" id="KW-1185">Reference proteome</keyword>
<dbReference type="OrthoDB" id="436852at2759"/>
<dbReference type="PROSITE" id="PS50119">
    <property type="entry name" value="ZF_BBOX"/>
    <property type="match status" value="1"/>
</dbReference>
<evidence type="ECO:0000256" key="2">
    <source>
        <dbReference type="ARBA" id="ARBA00022771"/>
    </source>
</evidence>
<feature type="domain" description="B box-type" evidence="7">
    <location>
        <begin position="24"/>
        <end position="65"/>
    </location>
</feature>
<dbReference type="Proteomes" id="UP000595140">
    <property type="component" value="Unassembled WGS sequence"/>
</dbReference>
<organism evidence="8 9">
    <name type="scientific">Cuscuta campestris</name>
    <dbReference type="NCBI Taxonomy" id="132261"/>
    <lineage>
        <taxon>Eukaryota</taxon>
        <taxon>Viridiplantae</taxon>
        <taxon>Streptophyta</taxon>
        <taxon>Embryophyta</taxon>
        <taxon>Tracheophyta</taxon>
        <taxon>Spermatophyta</taxon>
        <taxon>Magnoliopsida</taxon>
        <taxon>eudicotyledons</taxon>
        <taxon>Gunneridae</taxon>
        <taxon>Pentapetalae</taxon>
        <taxon>asterids</taxon>
        <taxon>lamiids</taxon>
        <taxon>Solanales</taxon>
        <taxon>Convolvulaceae</taxon>
        <taxon>Cuscuteae</taxon>
        <taxon>Cuscuta</taxon>
        <taxon>Cuscuta subgen. Grammica</taxon>
        <taxon>Cuscuta sect. Cleistogrammica</taxon>
    </lineage>
</organism>
<dbReference type="Gene3D" id="3.30.40.10">
    <property type="entry name" value="Zinc/RING finger domain, C3HC4 (zinc finger)"/>
    <property type="match status" value="1"/>
</dbReference>
<accession>A0A484KWB0</accession>
<gene>
    <name evidence="8" type="ORF">CCAM_LOCUS8252</name>
</gene>
<evidence type="ECO:0000256" key="6">
    <source>
        <dbReference type="PROSITE-ProRule" id="PRU00024"/>
    </source>
</evidence>
<keyword evidence="5" id="KW-0804">Transcription</keyword>
<dbReference type="Pfam" id="PF25565">
    <property type="entry name" value="Ubiquitin_At1g33420"/>
    <property type="match status" value="1"/>
</dbReference>
<reference evidence="8 9" key="1">
    <citation type="submission" date="2018-04" db="EMBL/GenBank/DDBJ databases">
        <authorList>
            <person name="Vogel A."/>
        </authorList>
    </citation>
    <scope>NUCLEOTIDE SEQUENCE [LARGE SCALE GENOMIC DNA]</scope>
</reference>
<evidence type="ECO:0000313" key="9">
    <source>
        <dbReference type="Proteomes" id="UP000595140"/>
    </source>
</evidence>
<dbReference type="InterPro" id="IPR058054">
    <property type="entry name" value="Znf_MS1-like"/>
</dbReference>
<evidence type="ECO:0000256" key="5">
    <source>
        <dbReference type="ARBA" id="ARBA00023163"/>
    </source>
</evidence>
<dbReference type="InterPro" id="IPR057765">
    <property type="entry name" value="MS1-like_ubiquitin"/>
</dbReference>
<dbReference type="PROSITE" id="PS01359">
    <property type="entry name" value="ZF_PHD_1"/>
    <property type="match status" value="1"/>
</dbReference>
<dbReference type="SUPFAM" id="SSF57903">
    <property type="entry name" value="FYVE/PHD zinc finger"/>
    <property type="match status" value="1"/>
</dbReference>
<dbReference type="SMART" id="SM00249">
    <property type="entry name" value="PHD"/>
    <property type="match status" value="1"/>
</dbReference>
<dbReference type="PANTHER" id="PTHR46201">
    <property type="entry name" value="PHD FINGER PROTEIN MALE MEIOCYTE DEATH 1-RELATED"/>
    <property type="match status" value="1"/>
</dbReference>
<dbReference type="InterPro" id="IPR000315">
    <property type="entry name" value="Znf_B-box"/>
</dbReference>
<dbReference type="InterPro" id="IPR006734">
    <property type="entry name" value="PLATZ"/>
</dbReference>
<keyword evidence="4" id="KW-0805">Transcription regulation</keyword>
<dbReference type="CDD" id="cd15556">
    <property type="entry name" value="PHD_MMD1_like"/>
    <property type="match status" value="1"/>
</dbReference>
<sequence length="966" mass="109293">MMKRERTAAEWTRGLVGSEFFRPCGEHADRRRNERNVFCMDCNAGICKHCLSSPAHPGRHRWLQICKYVYRDVVRLHDIQKHFDCSTIQTYKINGEKAIHIKPRPRSKKDDSGGKTNNKWGCDACGRHLQEFPIRYCSIACRVSSDARYRDKIISFQISQFGEEDFSTKENTENESCTSLLTESSERSIFTLLPSASRFHGHQNVPIPVAPPRAATQFHVKQVHFPKRPRPRSQTPRSPMAKSVFSITPMRIEREKQVVGDPHSPEFAVFILFFSLTVRNKSERREQRKERSSQPLSMASVMIEACTRRRKRSRRGPYPFEKFAAPGTVDGLSGGVFRDDVRLFLQEFAGVEDYSVAGMPVWSVWLVESSNGALFPLYIVEESVQSSPEPFCDYCKFAGWGHHFVSKRRYHFIIPANANWEKPLGSDCLQIEAPHTLHGIIHCNGYGHFLCINALSREESHSNLRGTDFMDFWDRLCTALKTRNVSVFDVSMKGGMDLRLLYGVTYGMSWFGKWGYKFNRGSFGVTEQIYQKAIESLQSLGLDKILNDFQKLCPGRRRKIKQVIEKYREMSEETLITISELLQFIMRSPAFTTHQIQKTNYDKSMPGAGKRNNGYECDPIPAEGFLNMLAKSDCRWSLKRLEMVLCTIVDLLKERCGGMMTRQELRDRARLCVGDTGLIDYVLKSISCVSLGNHTVRRSRNPITKLLEFSIAGETEAEKFPFLEGVVHPSSTRHPSTKRVEFLAPCGNNVGGGDIYDDLKLLYDSVLLAYPAGRVILDSKQFVKEWGSFQEDATAERMALTCQVLPSFEELETELTRPLSPGEVVVVPGSITIGELKRVAQSALRDTYCVMERLEVRQVGGLRGMEEERAVMGCVGGGAHVWVRGRGLDLETEMRYQDGGSTTNSTVECICGTREDDGERMVECEGCQVWQHTRCCCGIDDGEDAPAVFLCRDCAAAVVAGGIRNG</sequence>
<dbReference type="Pfam" id="PF25874">
    <property type="entry name" value="WHD_plant_repro"/>
    <property type="match status" value="1"/>
</dbReference>
<dbReference type="GO" id="GO:0008270">
    <property type="term" value="F:zinc ion binding"/>
    <property type="evidence" value="ECO:0007669"/>
    <property type="project" value="UniProtKB-KW"/>
</dbReference>
<dbReference type="InterPro" id="IPR019786">
    <property type="entry name" value="Zinc_finger_PHD-type_CS"/>
</dbReference>
<keyword evidence="1" id="KW-0479">Metal-binding</keyword>
<name>A0A484KWB0_9ASTE</name>
<proteinExistence type="predicted"/>
<dbReference type="PANTHER" id="PTHR46201:SF8">
    <property type="entry name" value="CHROMATIN REGULATOR PHD FAMILY"/>
    <property type="match status" value="1"/>
</dbReference>
<dbReference type="Pfam" id="PF04640">
    <property type="entry name" value="PLATZ"/>
    <property type="match status" value="1"/>
</dbReference>
<dbReference type="EMBL" id="OOIL02000559">
    <property type="protein sequence ID" value="VFQ66476.1"/>
    <property type="molecule type" value="Genomic_DNA"/>
</dbReference>
<dbReference type="InterPro" id="IPR001965">
    <property type="entry name" value="Znf_PHD"/>
</dbReference>
<evidence type="ECO:0000256" key="4">
    <source>
        <dbReference type="ARBA" id="ARBA00023015"/>
    </source>
</evidence>
<evidence type="ECO:0000256" key="3">
    <source>
        <dbReference type="ARBA" id="ARBA00022833"/>
    </source>
</evidence>
<evidence type="ECO:0000259" key="7">
    <source>
        <dbReference type="PROSITE" id="PS50119"/>
    </source>
</evidence>
<evidence type="ECO:0000256" key="1">
    <source>
        <dbReference type="ARBA" id="ARBA00022723"/>
    </source>
</evidence>